<dbReference type="EnsemblMetazoa" id="XM_014397779.1">
    <property type="protein sequence ID" value="XP_014253265.1"/>
    <property type="gene ID" value="LOC106668749"/>
</dbReference>
<comment type="similarity">
    <text evidence="1">Belongs to the class-II aminoacyl-tRNA synthetase family. Type 1 subfamily.</text>
</comment>
<evidence type="ECO:0000256" key="2">
    <source>
        <dbReference type="ARBA" id="ARBA00022598"/>
    </source>
</evidence>
<dbReference type="NCBIfam" id="NF001750">
    <property type="entry name" value="PRK00476.1"/>
    <property type="match status" value="1"/>
</dbReference>
<feature type="domain" description="Aminoacyl-transfer RNA synthetases class-II family profile" evidence="7">
    <location>
        <begin position="182"/>
        <end position="601"/>
    </location>
</feature>
<organism evidence="8 9">
    <name type="scientific">Cimex lectularius</name>
    <name type="common">Bed bug</name>
    <name type="synonym">Acanthia lectularia</name>
    <dbReference type="NCBI Taxonomy" id="79782"/>
    <lineage>
        <taxon>Eukaryota</taxon>
        <taxon>Metazoa</taxon>
        <taxon>Ecdysozoa</taxon>
        <taxon>Arthropoda</taxon>
        <taxon>Hexapoda</taxon>
        <taxon>Insecta</taxon>
        <taxon>Pterygota</taxon>
        <taxon>Neoptera</taxon>
        <taxon>Paraneoptera</taxon>
        <taxon>Hemiptera</taxon>
        <taxon>Heteroptera</taxon>
        <taxon>Panheteroptera</taxon>
        <taxon>Cimicomorpha</taxon>
        <taxon>Cimicidae</taxon>
        <taxon>Cimex</taxon>
    </lineage>
</organism>
<evidence type="ECO:0000256" key="3">
    <source>
        <dbReference type="ARBA" id="ARBA00022741"/>
    </source>
</evidence>
<keyword evidence="3" id="KW-0547">Nucleotide-binding</keyword>
<dbReference type="Gene3D" id="3.30.1360.30">
    <property type="entry name" value="GAD-like domain"/>
    <property type="match status" value="1"/>
</dbReference>
<evidence type="ECO:0000313" key="8">
    <source>
        <dbReference type="EnsemblMetazoa" id="XP_014253265.1"/>
    </source>
</evidence>
<dbReference type="GeneID" id="106668749"/>
<dbReference type="OMA" id="LCGWVDR"/>
<dbReference type="InterPro" id="IPR002312">
    <property type="entry name" value="Asp/Asn-tRNA-synth_IIb"/>
</dbReference>
<keyword evidence="4" id="KW-0067">ATP-binding</keyword>
<dbReference type="PROSITE" id="PS50862">
    <property type="entry name" value="AA_TRNA_LIGASE_II"/>
    <property type="match status" value="1"/>
</dbReference>
<dbReference type="KEGG" id="clec:106668749"/>
<dbReference type="GO" id="GO:0006422">
    <property type="term" value="P:aspartyl-tRNA aminoacylation"/>
    <property type="evidence" value="ECO:0007669"/>
    <property type="project" value="TreeGrafter"/>
</dbReference>
<dbReference type="Gene3D" id="3.30.930.10">
    <property type="entry name" value="Bira Bifunctional Protein, Domain 2"/>
    <property type="match status" value="1"/>
</dbReference>
<evidence type="ECO:0000256" key="1">
    <source>
        <dbReference type="ARBA" id="ARBA00006303"/>
    </source>
</evidence>
<evidence type="ECO:0000256" key="5">
    <source>
        <dbReference type="ARBA" id="ARBA00022917"/>
    </source>
</evidence>
<dbReference type="SUPFAM" id="SSF50249">
    <property type="entry name" value="Nucleic acid-binding proteins"/>
    <property type="match status" value="1"/>
</dbReference>
<dbReference type="PRINTS" id="PR01042">
    <property type="entry name" value="TRNASYNTHASP"/>
</dbReference>
<keyword evidence="6" id="KW-0030">Aminoacyl-tRNA synthetase</keyword>
<evidence type="ECO:0000256" key="4">
    <source>
        <dbReference type="ARBA" id="ARBA00022840"/>
    </source>
</evidence>
<dbReference type="RefSeq" id="XP_014253265.1">
    <property type="nucleotide sequence ID" value="XM_014397779.1"/>
</dbReference>
<dbReference type="PANTHER" id="PTHR22594">
    <property type="entry name" value="ASPARTYL/LYSYL-TRNA SYNTHETASE"/>
    <property type="match status" value="1"/>
</dbReference>
<sequence>MSFISRSVFSLIKDHSRLSSLKSVARRSYCQKFDDGAKPFSKYTFRSHTCGELDAQNVGEEVTVCGWLQFQRMSQFAILRDAYGFTQVILPEERNDLIEKLGNACLESVILVKGKVKKRPDSQVNKNMSTGEVEVIADDFTVLNQSNNKLPFSIRDYQKANESLRMKYRYLDLRFPSMQRNLRLRSEILMKMRNFLACERGFVEVETPTLFKKTPGGAQEFIVPTQNRGSFYSLVQSPQQLKQLLMVGGIDRYFQVARCYRDETARPDRQPEFTQLDIELSFTNSEGVISLVEDLIVETLPKNLNLKSPFPRILYKESMEIYGTDQPDISITCKIEELKGIDLPKDQVAKFIKIPDSAAFLTNKTKTDLLKLKNTISQNASLNILKYPGSNWQKFAENLNGWTHSSQDLKENINLKEGELVFLSVGPNAEVLKLLGKMRTVFISYLRESGLTGTWEDKTASGLIWVVDFPLFEKGEDGEIKSAHHPFTSPHPEDVHLLDEDPLQVRGLHYDLVMNGWEIGGGSVRIHDPELQTRILKDILNIPTEEMEYLLEALGSGAPPHAGIALGIDRIMSILVRSKSIRDVIAFPKSTEAKDLMTGAPCPIATDELELYNIEVVGEKGENKNRTAL</sequence>
<dbReference type="AlphaFoldDB" id="A0A8I6RXJ0"/>
<dbReference type="GO" id="GO:0005739">
    <property type="term" value="C:mitochondrion"/>
    <property type="evidence" value="ECO:0007669"/>
    <property type="project" value="TreeGrafter"/>
</dbReference>
<keyword evidence="9" id="KW-1185">Reference proteome</keyword>
<name>A0A8I6RXJ0_CIMLE</name>
<keyword evidence="5" id="KW-0648">Protein biosynthesis</keyword>
<dbReference type="GO" id="GO:0003676">
    <property type="term" value="F:nucleic acid binding"/>
    <property type="evidence" value="ECO:0007669"/>
    <property type="project" value="InterPro"/>
</dbReference>
<dbReference type="NCBIfam" id="TIGR00459">
    <property type="entry name" value="aspS_bact"/>
    <property type="match status" value="1"/>
</dbReference>
<protein>
    <recommendedName>
        <fullName evidence="7">Aminoacyl-transfer RNA synthetases class-II family profile domain-containing protein</fullName>
    </recommendedName>
</protein>
<dbReference type="SUPFAM" id="SSF55681">
    <property type="entry name" value="Class II aaRS and biotin synthetases"/>
    <property type="match status" value="1"/>
</dbReference>
<dbReference type="CDD" id="cd04317">
    <property type="entry name" value="EcAspRS_like_N"/>
    <property type="match status" value="1"/>
</dbReference>
<dbReference type="InterPro" id="IPR047089">
    <property type="entry name" value="Asp-tRNA-ligase_1_N"/>
</dbReference>
<dbReference type="InterPro" id="IPR004365">
    <property type="entry name" value="NA-bd_OB_tRNA"/>
</dbReference>
<dbReference type="InterPro" id="IPR004364">
    <property type="entry name" value="Aa-tRNA-synt_II"/>
</dbReference>
<evidence type="ECO:0000256" key="6">
    <source>
        <dbReference type="ARBA" id="ARBA00023146"/>
    </source>
</evidence>
<dbReference type="Pfam" id="PF01336">
    <property type="entry name" value="tRNA_anti-codon"/>
    <property type="match status" value="1"/>
</dbReference>
<evidence type="ECO:0000313" key="9">
    <source>
        <dbReference type="Proteomes" id="UP000494040"/>
    </source>
</evidence>
<evidence type="ECO:0000259" key="7">
    <source>
        <dbReference type="PROSITE" id="PS50862"/>
    </source>
</evidence>
<dbReference type="InterPro" id="IPR004524">
    <property type="entry name" value="Asp-tRNA-ligase_1"/>
</dbReference>
<dbReference type="GO" id="GO:0004815">
    <property type="term" value="F:aspartate-tRNA ligase activity"/>
    <property type="evidence" value="ECO:0007669"/>
    <property type="project" value="TreeGrafter"/>
</dbReference>
<dbReference type="CTD" id="326155"/>
<reference evidence="8" key="1">
    <citation type="submission" date="2022-01" db="UniProtKB">
        <authorList>
            <consortium name="EnsemblMetazoa"/>
        </authorList>
    </citation>
    <scope>IDENTIFICATION</scope>
</reference>
<dbReference type="Pfam" id="PF00152">
    <property type="entry name" value="tRNA-synt_2"/>
    <property type="match status" value="1"/>
</dbReference>
<dbReference type="InterPro" id="IPR012340">
    <property type="entry name" value="NA-bd_OB-fold"/>
</dbReference>
<dbReference type="OrthoDB" id="439710at2759"/>
<dbReference type="InterPro" id="IPR045864">
    <property type="entry name" value="aa-tRNA-synth_II/BPL/LPL"/>
</dbReference>
<dbReference type="GO" id="GO:0005524">
    <property type="term" value="F:ATP binding"/>
    <property type="evidence" value="ECO:0007669"/>
    <property type="project" value="UniProtKB-KW"/>
</dbReference>
<dbReference type="Gene3D" id="2.40.50.140">
    <property type="entry name" value="Nucleic acid-binding proteins"/>
    <property type="match status" value="1"/>
</dbReference>
<proteinExistence type="inferred from homology"/>
<dbReference type="Proteomes" id="UP000494040">
    <property type="component" value="Unassembled WGS sequence"/>
</dbReference>
<dbReference type="InterPro" id="IPR006195">
    <property type="entry name" value="aa-tRNA-synth_II"/>
</dbReference>
<dbReference type="HAMAP" id="MF_00044">
    <property type="entry name" value="Asp_tRNA_synth_type1"/>
    <property type="match status" value="1"/>
</dbReference>
<dbReference type="PANTHER" id="PTHR22594:SF5">
    <property type="entry name" value="ASPARTATE--TRNA LIGASE, MITOCHONDRIAL"/>
    <property type="match status" value="1"/>
</dbReference>
<dbReference type="InterPro" id="IPR004115">
    <property type="entry name" value="GAD-like_sf"/>
</dbReference>
<accession>A0A8I6RXJ0</accession>
<keyword evidence="2" id="KW-0436">Ligase</keyword>